<dbReference type="Proteomes" id="UP000243459">
    <property type="component" value="Chromosome 4"/>
</dbReference>
<protein>
    <submittedName>
        <fullName evidence="2">Uncharacterized protein</fullName>
    </submittedName>
</protein>
<name>A0A5P1F5X8_ASPOF</name>
<evidence type="ECO:0000313" key="2">
    <source>
        <dbReference type="EMBL" id="ONK72129.1"/>
    </source>
</evidence>
<dbReference type="AlphaFoldDB" id="A0A5P1F5X8"/>
<sequence>MRWEEQKWDPVFLAEERGIAGKGRDEGRGCPLCPRAARAARGSPINPGAVSEKKNQGKWLLHMLPEARRAASSSSCCRLAISVAHGLQILPLLATARAQARRPSVCVLHQHMQDPSSAVSSRLHRVNSDGHSPSTVMPQQPPVYNSSTSTVEAL</sequence>
<proteinExistence type="predicted"/>
<dbReference type="Gramene" id="ONK72129">
    <property type="protein sequence ID" value="ONK72129"/>
    <property type="gene ID" value="A4U43_C04F16060"/>
</dbReference>
<gene>
    <name evidence="2" type="ORF">A4U43_C04F16060</name>
</gene>
<reference evidence="3" key="1">
    <citation type="journal article" date="2017" name="Nat. Commun.">
        <title>The asparagus genome sheds light on the origin and evolution of a young Y chromosome.</title>
        <authorList>
            <person name="Harkess A."/>
            <person name="Zhou J."/>
            <person name="Xu C."/>
            <person name="Bowers J.E."/>
            <person name="Van der Hulst R."/>
            <person name="Ayyampalayam S."/>
            <person name="Mercati F."/>
            <person name="Riccardi P."/>
            <person name="McKain M.R."/>
            <person name="Kakrana A."/>
            <person name="Tang H."/>
            <person name="Ray J."/>
            <person name="Groenendijk J."/>
            <person name="Arikit S."/>
            <person name="Mathioni S.M."/>
            <person name="Nakano M."/>
            <person name="Shan H."/>
            <person name="Telgmann-Rauber A."/>
            <person name="Kanno A."/>
            <person name="Yue Z."/>
            <person name="Chen H."/>
            <person name="Li W."/>
            <person name="Chen Y."/>
            <person name="Xu X."/>
            <person name="Zhang Y."/>
            <person name="Luo S."/>
            <person name="Chen H."/>
            <person name="Gao J."/>
            <person name="Mao Z."/>
            <person name="Pires J.C."/>
            <person name="Luo M."/>
            <person name="Kudrna D."/>
            <person name="Wing R.A."/>
            <person name="Meyers B.C."/>
            <person name="Yi K."/>
            <person name="Kong H."/>
            <person name="Lavrijsen P."/>
            <person name="Sunseri F."/>
            <person name="Falavigna A."/>
            <person name="Ye Y."/>
            <person name="Leebens-Mack J.H."/>
            <person name="Chen G."/>
        </authorList>
    </citation>
    <scope>NUCLEOTIDE SEQUENCE [LARGE SCALE GENOMIC DNA]</scope>
    <source>
        <strain evidence="3">cv. DH0086</strain>
    </source>
</reference>
<evidence type="ECO:0000256" key="1">
    <source>
        <dbReference type="SAM" id="MobiDB-lite"/>
    </source>
</evidence>
<evidence type="ECO:0000313" key="3">
    <source>
        <dbReference type="Proteomes" id="UP000243459"/>
    </source>
</evidence>
<feature type="region of interest" description="Disordered" evidence="1">
    <location>
        <begin position="109"/>
        <end position="154"/>
    </location>
</feature>
<feature type="compositionally biased region" description="Polar residues" evidence="1">
    <location>
        <begin position="129"/>
        <end position="154"/>
    </location>
</feature>
<accession>A0A5P1F5X8</accession>
<dbReference type="EMBL" id="CM007384">
    <property type="protein sequence ID" value="ONK72129.1"/>
    <property type="molecule type" value="Genomic_DNA"/>
</dbReference>
<organism evidence="2 3">
    <name type="scientific">Asparagus officinalis</name>
    <name type="common">Garden asparagus</name>
    <dbReference type="NCBI Taxonomy" id="4686"/>
    <lineage>
        <taxon>Eukaryota</taxon>
        <taxon>Viridiplantae</taxon>
        <taxon>Streptophyta</taxon>
        <taxon>Embryophyta</taxon>
        <taxon>Tracheophyta</taxon>
        <taxon>Spermatophyta</taxon>
        <taxon>Magnoliopsida</taxon>
        <taxon>Liliopsida</taxon>
        <taxon>Asparagales</taxon>
        <taxon>Asparagaceae</taxon>
        <taxon>Asparagoideae</taxon>
        <taxon>Asparagus</taxon>
    </lineage>
</organism>
<keyword evidence="3" id="KW-1185">Reference proteome</keyword>